<sequence length="51" mass="6232">LEKEQGLEERKPELGVKMEERKLDKKQGLEERKTELEPKRLEMRNEIEPRK</sequence>
<reference evidence="2" key="1">
    <citation type="journal article" date="2012" name="Science">
        <title>Fermentation, hydrogen, and sulfur metabolism in multiple uncultivated bacterial phyla.</title>
        <authorList>
            <person name="Wrighton K.C."/>
            <person name="Thomas B.C."/>
            <person name="Sharon I."/>
            <person name="Miller C.S."/>
            <person name="Castelle C.J."/>
            <person name="VerBerkmoes N.C."/>
            <person name="Wilkins M.J."/>
            <person name="Hettich R.L."/>
            <person name="Lipton M.S."/>
            <person name="Williams K.H."/>
            <person name="Long P.E."/>
            <person name="Banfield J.F."/>
        </authorList>
    </citation>
    <scope>NUCLEOTIDE SEQUENCE [LARGE SCALE GENOMIC DNA]</scope>
</reference>
<protein>
    <submittedName>
        <fullName evidence="2">Uncharacterized protein</fullName>
    </submittedName>
</protein>
<accession>K1Z4N8</accession>
<gene>
    <name evidence="2" type="ORF">ACD_71C00213G0001</name>
</gene>
<proteinExistence type="predicted"/>
<dbReference type="AlphaFoldDB" id="K1Z4N8"/>
<evidence type="ECO:0000256" key="1">
    <source>
        <dbReference type="SAM" id="MobiDB-lite"/>
    </source>
</evidence>
<feature type="non-terminal residue" evidence="2">
    <location>
        <position position="1"/>
    </location>
</feature>
<comment type="caution">
    <text evidence="2">The sequence shown here is derived from an EMBL/GenBank/DDBJ whole genome shotgun (WGS) entry which is preliminary data.</text>
</comment>
<feature type="region of interest" description="Disordered" evidence="1">
    <location>
        <begin position="1"/>
        <end position="51"/>
    </location>
</feature>
<evidence type="ECO:0000313" key="2">
    <source>
        <dbReference type="EMBL" id="EKD44206.1"/>
    </source>
</evidence>
<dbReference type="EMBL" id="AMFJ01028944">
    <property type="protein sequence ID" value="EKD44206.1"/>
    <property type="molecule type" value="Genomic_DNA"/>
</dbReference>
<name>K1Z4N8_9BACT</name>
<organism evidence="2">
    <name type="scientific">uncultured bacterium</name>
    <name type="common">gcode 4</name>
    <dbReference type="NCBI Taxonomy" id="1234023"/>
    <lineage>
        <taxon>Bacteria</taxon>
        <taxon>environmental samples</taxon>
    </lineage>
</organism>